<evidence type="ECO:0000313" key="3">
    <source>
        <dbReference type="Proteomes" id="UP001214250"/>
    </source>
</evidence>
<dbReference type="PANTHER" id="PTHR30093">
    <property type="entry name" value="GENERAL SECRETION PATHWAY PROTEIN G"/>
    <property type="match status" value="1"/>
</dbReference>
<evidence type="ECO:0000313" key="2">
    <source>
        <dbReference type="EMBL" id="WDE98688.1"/>
    </source>
</evidence>
<feature type="domain" description="DUF1559" evidence="1">
    <location>
        <begin position="29"/>
        <end position="134"/>
    </location>
</feature>
<reference evidence="2 3" key="1">
    <citation type="submission" date="2023-02" db="EMBL/GenBank/DDBJ databases">
        <title>Genome sequence of Lentisphaera profundi SAORIC-696.</title>
        <authorList>
            <person name="Kim e."/>
            <person name="Cho J.-C."/>
            <person name="Choi A."/>
            <person name="Kang I."/>
        </authorList>
    </citation>
    <scope>NUCLEOTIDE SEQUENCE [LARGE SCALE GENOMIC DNA]</scope>
    <source>
        <strain evidence="2 3">SAORIC-696</strain>
    </source>
</reference>
<dbReference type="Gene3D" id="3.30.700.10">
    <property type="entry name" value="Glycoprotein, Type 4 Pilin"/>
    <property type="match status" value="1"/>
</dbReference>
<dbReference type="SUPFAM" id="SSF54523">
    <property type="entry name" value="Pili subunits"/>
    <property type="match status" value="1"/>
</dbReference>
<sequence>MKKFTLIELLVVVAIIGILVSLMMPSLSKARESARRVQCVNNQKNHSIAMFMSFDDNNQYYPANKIQDPNAAGNTERGSNWLGKKGTQNASITVVMRPLNQYLQKVSEDGEMPVAQCPSDKDEMDEYVKWGSSYYRNKDAVMNDPGDGDSASLTITDIISPSKLVTYGELGGIWIIPNTNRATKGQYYNHTDMGDTRWVLQFADGHVANTYVIPGDKGAVGDYLWINE</sequence>
<proteinExistence type="predicted"/>
<accession>A0ABY7VWT4</accession>
<dbReference type="PANTHER" id="PTHR30093:SF2">
    <property type="entry name" value="TYPE II SECRETION SYSTEM PROTEIN H"/>
    <property type="match status" value="1"/>
</dbReference>
<protein>
    <submittedName>
        <fullName evidence="2">DUF1559 domain-containing protein</fullName>
    </submittedName>
</protein>
<name>A0ABY7VWT4_9BACT</name>
<evidence type="ECO:0000259" key="1">
    <source>
        <dbReference type="Pfam" id="PF07596"/>
    </source>
</evidence>
<dbReference type="RefSeq" id="WP_274153557.1">
    <property type="nucleotide sequence ID" value="NZ_CP117812.1"/>
</dbReference>
<dbReference type="Pfam" id="PF07596">
    <property type="entry name" value="SBP_bac_10"/>
    <property type="match status" value="1"/>
</dbReference>
<dbReference type="NCBIfam" id="TIGR02532">
    <property type="entry name" value="IV_pilin_GFxxxE"/>
    <property type="match status" value="1"/>
</dbReference>
<dbReference type="EMBL" id="CP117812">
    <property type="protein sequence ID" value="WDE98688.1"/>
    <property type="molecule type" value="Genomic_DNA"/>
</dbReference>
<dbReference type="Proteomes" id="UP001214250">
    <property type="component" value="Chromosome 2"/>
</dbReference>
<dbReference type="InterPro" id="IPR012902">
    <property type="entry name" value="N_methyl_site"/>
</dbReference>
<dbReference type="InterPro" id="IPR011453">
    <property type="entry name" value="DUF1559"/>
</dbReference>
<gene>
    <name evidence="2" type="ORF">PQO03_12660</name>
</gene>
<organism evidence="2 3">
    <name type="scientific">Lentisphaera profundi</name>
    <dbReference type="NCBI Taxonomy" id="1658616"/>
    <lineage>
        <taxon>Bacteria</taxon>
        <taxon>Pseudomonadati</taxon>
        <taxon>Lentisphaerota</taxon>
        <taxon>Lentisphaeria</taxon>
        <taxon>Lentisphaerales</taxon>
        <taxon>Lentisphaeraceae</taxon>
        <taxon>Lentisphaera</taxon>
    </lineage>
</organism>
<keyword evidence="3" id="KW-1185">Reference proteome</keyword>
<dbReference type="InterPro" id="IPR045584">
    <property type="entry name" value="Pilin-like"/>
</dbReference>